<accession>K9FB99</accession>
<dbReference type="SUPFAM" id="SSF53383">
    <property type="entry name" value="PLP-dependent transferases"/>
    <property type="match status" value="1"/>
</dbReference>
<evidence type="ECO:0000313" key="1">
    <source>
        <dbReference type="EMBL" id="EKV06449.1"/>
    </source>
</evidence>
<dbReference type="AlphaFoldDB" id="K9FB99"/>
<dbReference type="VEuPathDB" id="FungiDB:PDIP_78910"/>
<dbReference type="Proteomes" id="UP000009886">
    <property type="component" value="Unassembled WGS sequence"/>
</dbReference>
<organism evidence="1 2">
    <name type="scientific">Penicillium digitatum (strain Pd1 / CECT 20795)</name>
    <name type="common">Green mold</name>
    <dbReference type="NCBI Taxonomy" id="1170230"/>
    <lineage>
        <taxon>Eukaryota</taxon>
        <taxon>Fungi</taxon>
        <taxon>Dikarya</taxon>
        <taxon>Ascomycota</taxon>
        <taxon>Pezizomycotina</taxon>
        <taxon>Eurotiomycetes</taxon>
        <taxon>Eurotiomycetidae</taxon>
        <taxon>Eurotiales</taxon>
        <taxon>Aspergillaceae</taxon>
        <taxon>Penicillium</taxon>
    </lineage>
</organism>
<protein>
    <submittedName>
        <fullName evidence="1">Uncharacterized protein</fullName>
    </submittedName>
</protein>
<dbReference type="OrthoDB" id="7042322at2759"/>
<proteinExistence type="predicted"/>
<dbReference type="InterPro" id="IPR015424">
    <property type="entry name" value="PyrdxlP-dep_Trfase"/>
</dbReference>
<reference evidence="2" key="1">
    <citation type="journal article" date="2012" name="BMC Genomics">
        <title>Genome sequence of the necrotrophic fungus Penicillium digitatum, the main postharvest pathogen of citrus.</title>
        <authorList>
            <person name="Marcet-Houben M."/>
            <person name="Ballester A.-R."/>
            <person name="de la Fuente B."/>
            <person name="Harries E."/>
            <person name="Marcos J.F."/>
            <person name="Gonzalez-Candelas L."/>
            <person name="Gabaldon T."/>
        </authorList>
    </citation>
    <scope>NUCLEOTIDE SEQUENCE [LARGE SCALE GENOMIC DNA]</scope>
    <source>
        <strain evidence="2">Pd1 / CECT 20795</strain>
    </source>
</reference>
<dbReference type="InterPro" id="IPR015421">
    <property type="entry name" value="PyrdxlP-dep_Trfase_major"/>
</dbReference>
<gene>
    <name evidence="1" type="ORF">PDIP_78910</name>
</gene>
<dbReference type="Gene3D" id="3.40.640.10">
    <property type="entry name" value="Type I PLP-dependent aspartate aminotransferase-like (Major domain)"/>
    <property type="match status" value="1"/>
</dbReference>
<dbReference type="KEGG" id="pdp:PDIP_78910"/>
<dbReference type="EMBL" id="AKCU01000478">
    <property type="protein sequence ID" value="EKV06449.1"/>
    <property type="molecule type" value="Genomic_DNA"/>
</dbReference>
<sequence length="69" mass="7926">MGTTMSHSRRETLIRVGRKYNTLVVADDVYDLLSWGLTYPANPVPRLRHHLVERDRVIDNGLKIDLAPL</sequence>
<name>K9FB99_PEND1</name>
<dbReference type="HOGENOM" id="CLU_2776712_0_0_1"/>
<comment type="caution">
    <text evidence="1">The sequence shown here is derived from an EMBL/GenBank/DDBJ whole genome shotgun (WGS) entry which is preliminary data.</text>
</comment>
<evidence type="ECO:0000313" key="2">
    <source>
        <dbReference type="Proteomes" id="UP000009886"/>
    </source>
</evidence>